<gene>
    <name evidence="1" type="ORF">NPIL_399061</name>
</gene>
<name>A0A8X6R3A7_NEPPI</name>
<accession>A0A8X6R3A7</accession>
<dbReference type="EMBL" id="BMAW01039738">
    <property type="protein sequence ID" value="GFU56985.1"/>
    <property type="molecule type" value="Genomic_DNA"/>
</dbReference>
<organism evidence="1 2">
    <name type="scientific">Nephila pilipes</name>
    <name type="common">Giant wood spider</name>
    <name type="synonym">Nephila maculata</name>
    <dbReference type="NCBI Taxonomy" id="299642"/>
    <lineage>
        <taxon>Eukaryota</taxon>
        <taxon>Metazoa</taxon>
        <taxon>Ecdysozoa</taxon>
        <taxon>Arthropoda</taxon>
        <taxon>Chelicerata</taxon>
        <taxon>Arachnida</taxon>
        <taxon>Araneae</taxon>
        <taxon>Araneomorphae</taxon>
        <taxon>Entelegynae</taxon>
        <taxon>Araneoidea</taxon>
        <taxon>Nephilidae</taxon>
        <taxon>Nephila</taxon>
    </lineage>
</organism>
<comment type="caution">
    <text evidence="1">The sequence shown here is derived from an EMBL/GenBank/DDBJ whole genome shotgun (WGS) entry which is preliminary data.</text>
</comment>
<proteinExistence type="predicted"/>
<dbReference type="Proteomes" id="UP000887013">
    <property type="component" value="Unassembled WGS sequence"/>
</dbReference>
<sequence>MAVFGPLPDGKDIRALNFLCFHTTPHVNSKGSITFNMQQLPLLHSKIFYGIEFQTRYLRPECRSLSAGLPLPRKREHGLSWIHVDNNYIKTTSISDVVVILNRN</sequence>
<dbReference type="AlphaFoldDB" id="A0A8X6R3A7"/>
<keyword evidence="2" id="KW-1185">Reference proteome</keyword>
<evidence type="ECO:0000313" key="2">
    <source>
        <dbReference type="Proteomes" id="UP000887013"/>
    </source>
</evidence>
<evidence type="ECO:0000313" key="1">
    <source>
        <dbReference type="EMBL" id="GFU56985.1"/>
    </source>
</evidence>
<reference evidence="1" key="1">
    <citation type="submission" date="2020-08" db="EMBL/GenBank/DDBJ databases">
        <title>Multicomponent nature underlies the extraordinary mechanical properties of spider dragline silk.</title>
        <authorList>
            <person name="Kono N."/>
            <person name="Nakamura H."/>
            <person name="Mori M."/>
            <person name="Yoshida Y."/>
            <person name="Ohtoshi R."/>
            <person name="Malay A.D."/>
            <person name="Moran D.A.P."/>
            <person name="Tomita M."/>
            <person name="Numata K."/>
            <person name="Arakawa K."/>
        </authorList>
    </citation>
    <scope>NUCLEOTIDE SEQUENCE</scope>
</reference>
<protein>
    <submittedName>
        <fullName evidence="1">Uncharacterized protein</fullName>
    </submittedName>
</protein>